<dbReference type="Pfam" id="PF11367">
    <property type="entry name" value="Tail_completion_gp17"/>
    <property type="match status" value="1"/>
</dbReference>
<dbReference type="OrthoDB" id="7950654at2"/>
<dbReference type="Proteomes" id="UP000323956">
    <property type="component" value="Unassembled WGS sequence"/>
</dbReference>
<evidence type="ECO:0000313" key="2">
    <source>
        <dbReference type="Proteomes" id="UP000323956"/>
    </source>
</evidence>
<gene>
    <name evidence="1" type="ORF">SAMN05421641_10789</name>
</gene>
<sequence>MDEVFWALLSGSSAVQSLVGERIFWGIAPQSAGLPYLVLNIISATDNPHMQGAGGFFQYRVQVDSYGADRSAARTLSRAVRGEINGTRAGEIRLILFDAEREIFESGADGRPFRISQDYIVTWRPDHG</sequence>
<dbReference type="InterPro" id="IPR021508">
    <property type="entry name" value="Gp17-like"/>
</dbReference>
<protein>
    <recommendedName>
        <fullName evidence="3">DUF3168 domain-containing protein</fullName>
    </recommendedName>
</protein>
<dbReference type="AlphaFoldDB" id="A0A1N6SFM1"/>
<dbReference type="EMBL" id="FTMK01000007">
    <property type="protein sequence ID" value="SIQ39746.1"/>
    <property type="molecule type" value="Genomic_DNA"/>
</dbReference>
<name>A0A1N6SFM1_9RHOB</name>
<reference evidence="1 2" key="1">
    <citation type="submission" date="2017-01" db="EMBL/GenBank/DDBJ databases">
        <authorList>
            <person name="Varghese N."/>
            <person name="Submissions S."/>
        </authorList>
    </citation>
    <scope>NUCLEOTIDE SEQUENCE [LARGE SCALE GENOMIC DNA]</scope>
    <source>
        <strain evidence="1 2">ATCC 700171</strain>
    </source>
</reference>
<proteinExistence type="predicted"/>
<evidence type="ECO:0000313" key="1">
    <source>
        <dbReference type="EMBL" id="SIQ39746.1"/>
    </source>
</evidence>
<accession>A0A1N6SFM1</accession>
<organism evidence="1 2">
    <name type="scientific">Paracoccus thiocyanatus</name>
    <dbReference type="NCBI Taxonomy" id="34006"/>
    <lineage>
        <taxon>Bacteria</taxon>
        <taxon>Pseudomonadati</taxon>
        <taxon>Pseudomonadota</taxon>
        <taxon>Alphaproteobacteria</taxon>
        <taxon>Rhodobacterales</taxon>
        <taxon>Paracoccaceae</taxon>
        <taxon>Paracoccus</taxon>
    </lineage>
</organism>
<evidence type="ECO:0008006" key="3">
    <source>
        <dbReference type="Google" id="ProtNLM"/>
    </source>
</evidence>
<dbReference type="RefSeq" id="WP_149765260.1">
    <property type="nucleotide sequence ID" value="NZ_FTMK01000007.1"/>
</dbReference>